<evidence type="ECO:0000313" key="5">
    <source>
        <dbReference type="EMBL" id="RVW16750.1"/>
    </source>
</evidence>
<protein>
    <submittedName>
        <fullName evidence="5">Nuclear pore complex protein NUP205</fullName>
    </submittedName>
</protein>
<dbReference type="GO" id="GO:0005643">
    <property type="term" value="C:nuclear pore"/>
    <property type="evidence" value="ECO:0007669"/>
    <property type="project" value="InterPro"/>
</dbReference>
<dbReference type="PANTHER" id="PTHR31344:SF0">
    <property type="entry name" value="NUCLEAR PORE COMPLEX PROTEIN NUP205"/>
    <property type="match status" value="1"/>
</dbReference>
<sequence>MLGTLASSQEGALKVFELLQGKTFRSVGWSTLFDCLSIYEEKFKQALQSPGAILPEFQEGDAKALVAYLNVLQKVFTCFTPKFHLHF</sequence>
<organism evidence="5 6">
    <name type="scientific">Vitis vinifera</name>
    <name type="common">Grape</name>
    <dbReference type="NCBI Taxonomy" id="29760"/>
    <lineage>
        <taxon>Eukaryota</taxon>
        <taxon>Viridiplantae</taxon>
        <taxon>Streptophyta</taxon>
        <taxon>Embryophyta</taxon>
        <taxon>Tracheophyta</taxon>
        <taxon>Spermatophyta</taxon>
        <taxon>Magnoliopsida</taxon>
        <taxon>eudicotyledons</taxon>
        <taxon>Gunneridae</taxon>
        <taxon>Pentapetalae</taxon>
        <taxon>rosids</taxon>
        <taxon>Vitales</taxon>
        <taxon>Vitaceae</taxon>
        <taxon>Viteae</taxon>
        <taxon>Vitis</taxon>
    </lineage>
</organism>
<comment type="subcellular location">
    <subcellularLocation>
        <location evidence="1">Nucleus</location>
    </subcellularLocation>
</comment>
<evidence type="ECO:0000256" key="1">
    <source>
        <dbReference type="ARBA" id="ARBA00004123"/>
    </source>
</evidence>
<dbReference type="PANTHER" id="PTHR31344">
    <property type="entry name" value="NUCLEAR PORE COMPLEX PROTEIN NUP205"/>
    <property type="match status" value="1"/>
</dbReference>
<reference evidence="5 6" key="1">
    <citation type="journal article" date="2018" name="PLoS Genet.">
        <title>Population sequencing reveals clonal diversity and ancestral inbreeding in the grapevine cultivar Chardonnay.</title>
        <authorList>
            <person name="Roach M.J."/>
            <person name="Johnson D.L."/>
            <person name="Bohlmann J."/>
            <person name="van Vuuren H.J."/>
            <person name="Jones S.J."/>
            <person name="Pretorius I.S."/>
            <person name="Schmidt S.A."/>
            <person name="Borneman A.R."/>
        </authorList>
    </citation>
    <scope>NUCLEOTIDE SEQUENCE [LARGE SCALE GENOMIC DNA]</scope>
    <source>
        <strain evidence="6">cv. Chardonnay</strain>
        <tissue evidence="5">Leaf</tissue>
    </source>
</reference>
<evidence type="ECO:0000313" key="6">
    <source>
        <dbReference type="Proteomes" id="UP000288805"/>
    </source>
</evidence>
<dbReference type="Proteomes" id="UP000288805">
    <property type="component" value="Unassembled WGS sequence"/>
</dbReference>
<evidence type="ECO:0000256" key="2">
    <source>
        <dbReference type="ARBA" id="ARBA00005892"/>
    </source>
</evidence>
<name>A0A438C0I4_VITVI</name>
<evidence type="ECO:0000256" key="4">
    <source>
        <dbReference type="ARBA" id="ARBA00023242"/>
    </source>
</evidence>
<keyword evidence="3" id="KW-0813">Transport</keyword>
<dbReference type="AlphaFoldDB" id="A0A438C0I4"/>
<comment type="similarity">
    <text evidence="2">Belongs to the NUP186/NUP192/NUP205 family.</text>
</comment>
<dbReference type="InterPro" id="IPR021827">
    <property type="entry name" value="Nup186/Nup192/Nup205"/>
</dbReference>
<dbReference type="EMBL" id="QGNW01002585">
    <property type="protein sequence ID" value="RVW16750.1"/>
    <property type="molecule type" value="Genomic_DNA"/>
</dbReference>
<accession>A0A438C0I4</accession>
<gene>
    <name evidence="5" type="primary">NUP205_0</name>
    <name evidence="5" type="ORF">CK203_076443</name>
</gene>
<proteinExistence type="inferred from homology"/>
<keyword evidence="4" id="KW-0539">Nucleus</keyword>
<comment type="caution">
    <text evidence="5">The sequence shown here is derived from an EMBL/GenBank/DDBJ whole genome shotgun (WGS) entry which is preliminary data.</text>
</comment>
<evidence type="ECO:0000256" key="3">
    <source>
        <dbReference type="ARBA" id="ARBA00022448"/>
    </source>
</evidence>